<dbReference type="RefSeq" id="WP_219747860.1">
    <property type="nucleotide sequence ID" value="NZ_JAHXZN010000001.1"/>
</dbReference>
<gene>
    <name evidence="1" type="ORF">KZ820_07155</name>
</gene>
<accession>A0ABS7BLY3</accession>
<name>A0ABS7BLY3_9SPHN</name>
<organism evidence="1 2">
    <name type="scientific">Sphingomonas citri</name>
    <dbReference type="NCBI Taxonomy" id="2862499"/>
    <lineage>
        <taxon>Bacteria</taxon>
        <taxon>Pseudomonadati</taxon>
        <taxon>Pseudomonadota</taxon>
        <taxon>Alphaproteobacteria</taxon>
        <taxon>Sphingomonadales</taxon>
        <taxon>Sphingomonadaceae</taxon>
        <taxon>Sphingomonas</taxon>
    </lineage>
</organism>
<protein>
    <submittedName>
        <fullName evidence="1">Uncharacterized protein</fullName>
    </submittedName>
</protein>
<dbReference type="Proteomes" id="UP000759103">
    <property type="component" value="Unassembled WGS sequence"/>
</dbReference>
<dbReference type="EMBL" id="JAHXZN010000001">
    <property type="protein sequence ID" value="MBW6530510.1"/>
    <property type="molecule type" value="Genomic_DNA"/>
</dbReference>
<evidence type="ECO:0000313" key="1">
    <source>
        <dbReference type="EMBL" id="MBW6530510.1"/>
    </source>
</evidence>
<proteinExistence type="predicted"/>
<sequence length="86" mass="9022">MAVADVHKIAGAIEAVMHQADTAYIGVVALLQTLHNRGALTQDEIKAIADAMVASVPVERHHAFAQSFAGMLPGYRSPKAGAISQD</sequence>
<comment type="caution">
    <text evidence="1">The sequence shown here is derived from an EMBL/GenBank/DDBJ whole genome shotgun (WGS) entry which is preliminary data.</text>
</comment>
<keyword evidence="2" id="KW-1185">Reference proteome</keyword>
<evidence type="ECO:0000313" key="2">
    <source>
        <dbReference type="Proteomes" id="UP000759103"/>
    </source>
</evidence>
<reference evidence="1 2" key="1">
    <citation type="submission" date="2021-07" db="EMBL/GenBank/DDBJ databases">
        <title>Sphingomonas sp.</title>
        <authorList>
            <person name="Feng G."/>
            <person name="Li J."/>
            <person name="Pan M."/>
        </authorList>
    </citation>
    <scope>NUCLEOTIDE SEQUENCE [LARGE SCALE GENOMIC DNA]</scope>
    <source>
        <strain evidence="1 2">RRHST34</strain>
    </source>
</reference>